<dbReference type="OMA" id="NTMIENE"/>
<feature type="coiled-coil region" evidence="1">
    <location>
        <begin position="910"/>
        <end position="958"/>
    </location>
</feature>
<protein>
    <submittedName>
        <fullName evidence="4">Spectrin beta chain</fullName>
    </submittedName>
</protein>
<dbReference type="AlphaFoldDB" id="A0A9Q0RG97"/>
<keyword evidence="5" id="KW-1185">Reference proteome</keyword>
<evidence type="ECO:0000313" key="5">
    <source>
        <dbReference type="Proteomes" id="UP001149090"/>
    </source>
</evidence>
<dbReference type="EMBL" id="JAPDFW010000044">
    <property type="protein sequence ID" value="KAJ5078987.1"/>
    <property type="molecule type" value="Genomic_DNA"/>
</dbReference>
<evidence type="ECO:0000259" key="3">
    <source>
        <dbReference type="PROSITE" id="PS50021"/>
    </source>
</evidence>
<feature type="region of interest" description="Disordered" evidence="2">
    <location>
        <begin position="466"/>
        <end position="498"/>
    </location>
</feature>
<reference evidence="4" key="1">
    <citation type="submission" date="2022-10" db="EMBL/GenBank/DDBJ databases">
        <title>Novel sulphate-reducing endosymbionts in the free-living metamonad Anaeramoeba.</title>
        <authorList>
            <person name="Jerlstrom-Hultqvist J."/>
            <person name="Cepicka I."/>
            <person name="Gallot-Lavallee L."/>
            <person name="Salas-Leiva D."/>
            <person name="Curtis B.A."/>
            <person name="Zahonova K."/>
            <person name="Pipaliya S."/>
            <person name="Dacks J."/>
            <person name="Roger A.J."/>
        </authorList>
    </citation>
    <scope>NUCLEOTIDE SEQUENCE</scope>
    <source>
        <strain evidence="4">BMAN</strain>
    </source>
</reference>
<feature type="domain" description="Calponin-homology (CH)" evidence="3">
    <location>
        <begin position="1"/>
        <end position="102"/>
    </location>
</feature>
<accession>A0A9Q0RG97</accession>
<organism evidence="4 5">
    <name type="scientific">Anaeramoeba ignava</name>
    <name type="common">Anaerobic marine amoeba</name>
    <dbReference type="NCBI Taxonomy" id="1746090"/>
    <lineage>
        <taxon>Eukaryota</taxon>
        <taxon>Metamonada</taxon>
        <taxon>Anaeramoebidae</taxon>
        <taxon>Anaeramoeba</taxon>
    </lineage>
</organism>
<dbReference type="InterPro" id="IPR001715">
    <property type="entry name" value="CH_dom"/>
</dbReference>
<dbReference type="InterPro" id="IPR036872">
    <property type="entry name" value="CH_dom_sf"/>
</dbReference>
<dbReference type="Pfam" id="PF00307">
    <property type="entry name" value="CH"/>
    <property type="match status" value="2"/>
</dbReference>
<dbReference type="PROSITE" id="PS50021">
    <property type="entry name" value="CH"/>
    <property type="match status" value="2"/>
</dbReference>
<sequence>MGAFQIWVQTNLSDSCGDFRSVIHGFEDGACLINLLQNLSGQNMRNFITNPTSKEDKLSNVKIALQFGKKLGLPLHISPNDIIEHKENNILLMVWEIAMFFRMREIPYGDFQPEEILLPWCQMCSEPFGLEVYDLTDGLLDGKIFCAIIAFHKPDLIQKSIFESQQKNETFKEVSRACEILRIPFIMDIEDLEKGKIDKKVTLVFLADLYHKFITESELEKLGEYIEEYQNNQILPDEMQQKVAIPLSLNLKSFLTKHPTTLKKSERKLQEKVKEIEKKHEEKIMELFNELKASEKQVNQLRDELERLKQPKQMKNEAKIETQEEKEKKEEIERQKNEIIAKNKEKISQLTKEIEDLDEQSRGESFQYALQIEDMETSAKKLEEEIEEIEKKQTKEIEELKEIAANEQKQLEAQVEELKTQAEKLEKELEEQPEPVEMEDDELDQLRHNREELERQMQDLELKMQSTQESMEDYKESRQELEEQIEESEKKNLGEKNTMENYLQEIREEIEQSKVEIMQEESREQELKHTLAKKDEELEVLKKQLEDKLENERSNEKEGKLFLFIQNLEKKIQESESRLKQFENLHMKKELQNQILNKKKNQIEQLIQKNAEFKSFTELNKKIYEEESLKLQEENERLKKQLVHQREKFEKELSQKSEEIKQYTRLNIEKEERQQVLEEEISETKSKIISQKKILDSNLEKLEEKLKEERTKFEQLQKDNVALTRNLEDVIANYNFDLESLKEVVDDTKTLIESKKKKSKQDKLLLESIDLISIKLEYEKQKSQAQQLHTDYDSLSRMLNAKIETISSHRKQIARIEENKKIKLHDLTQLENKYDILNENYQSLLRSSQTNSKSDDKEKEQLLAQLNQYEEVIQKTSRQLMFLQLREKGKNSPQDSIETSEKDQSIIFDMNIANQLIEKLRKSLERSQSKLKKVEQEKEQVDRELQISQIELKRLEEMKIKTQKLHQQNQLLVIELERLDSLMF</sequence>
<proteinExistence type="predicted"/>
<dbReference type="Proteomes" id="UP001149090">
    <property type="component" value="Unassembled WGS sequence"/>
</dbReference>
<comment type="caution">
    <text evidence="4">The sequence shown here is derived from an EMBL/GenBank/DDBJ whole genome shotgun (WGS) entry which is preliminary data.</text>
</comment>
<dbReference type="SMART" id="SM00033">
    <property type="entry name" value="CH"/>
    <property type="match status" value="2"/>
</dbReference>
<dbReference type="SUPFAM" id="SSF47576">
    <property type="entry name" value="Calponin-homology domain, CH-domain"/>
    <property type="match status" value="1"/>
</dbReference>
<evidence type="ECO:0000256" key="2">
    <source>
        <dbReference type="SAM" id="MobiDB-lite"/>
    </source>
</evidence>
<evidence type="ECO:0000256" key="1">
    <source>
        <dbReference type="SAM" id="Coils"/>
    </source>
</evidence>
<dbReference type="OrthoDB" id="10057795at2759"/>
<name>A0A9Q0RG97_ANAIG</name>
<evidence type="ECO:0000313" key="4">
    <source>
        <dbReference type="EMBL" id="KAJ5078987.1"/>
    </source>
</evidence>
<keyword evidence="1" id="KW-0175">Coiled coil</keyword>
<dbReference type="Gene3D" id="1.10.418.10">
    <property type="entry name" value="Calponin-like domain"/>
    <property type="match status" value="2"/>
</dbReference>
<feature type="coiled-coil region" evidence="1">
    <location>
        <begin position="799"/>
        <end position="886"/>
    </location>
</feature>
<feature type="compositionally biased region" description="Basic and acidic residues" evidence="2">
    <location>
        <begin position="472"/>
        <end position="498"/>
    </location>
</feature>
<gene>
    <name evidence="4" type="ORF">M0811_04710</name>
</gene>
<feature type="domain" description="Calponin-homology (CH)" evidence="3">
    <location>
        <begin position="111"/>
        <end position="214"/>
    </location>
</feature>